<keyword evidence="5 6" id="KW-0472">Membrane</keyword>
<dbReference type="InterPro" id="IPR044772">
    <property type="entry name" value="NO3_transporter"/>
</dbReference>
<evidence type="ECO:0000256" key="2">
    <source>
        <dbReference type="ARBA" id="ARBA00008432"/>
    </source>
</evidence>
<dbReference type="SUPFAM" id="SSF103473">
    <property type="entry name" value="MFS general substrate transporter"/>
    <property type="match status" value="1"/>
</dbReference>
<feature type="transmembrane region" description="Helical" evidence="6">
    <location>
        <begin position="123"/>
        <end position="143"/>
    </location>
</feature>
<dbReference type="Gene3D" id="1.20.1250.20">
    <property type="entry name" value="MFS general substrate transporter like domains"/>
    <property type="match status" value="2"/>
</dbReference>
<dbReference type="PANTHER" id="PTHR23515">
    <property type="entry name" value="HIGH-AFFINITY NITRATE TRANSPORTER 2.3"/>
    <property type="match status" value="1"/>
</dbReference>
<keyword evidence="4 6" id="KW-1133">Transmembrane helix</keyword>
<dbReference type="InterPro" id="IPR036259">
    <property type="entry name" value="MFS_trans_sf"/>
</dbReference>
<comment type="similarity">
    <text evidence="2">Belongs to the major facilitator superfamily. Nitrate/nitrite porter (TC 2.A.1.8) family.</text>
</comment>
<feature type="transmembrane region" description="Helical" evidence="6">
    <location>
        <begin position="374"/>
        <end position="393"/>
    </location>
</feature>
<reference evidence="7" key="1">
    <citation type="submission" date="2020-08" db="EMBL/GenBank/DDBJ databases">
        <title>Bridging the membrane lipid divide: bacteria of the FCB group superphylum have the potential to synthesize archaeal ether lipids.</title>
        <authorList>
            <person name="Villanueva L."/>
            <person name="von Meijenfeldt F.A.B."/>
            <person name="Westbye A.B."/>
            <person name="Yadav S."/>
            <person name="Hopmans E.C."/>
            <person name="Dutilh B.E."/>
            <person name="Sinninghe Damste J.S."/>
        </authorList>
    </citation>
    <scope>NUCLEOTIDE SEQUENCE</scope>
    <source>
        <strain evidence="7">NIOZ-UU159</strain>
    </source>
</reference>
<evidence type="ECO:0000256" key="6">
    <source>
        <dbReference type="SAM" id="Phobius"/>
    </source>
</evidence>
<evidence type="ECO:0000256" key="3">
    <source>
        <dbReference type="ARBA" id="ARBA00022692"/>
    </source>
</evidence>
<sequence>MIWKLEDWQFPCYNVNNGRCKALLKWNNSKNIIYEETTNNIIPILSLKRPHSRAFHLSTILIIVIFITQFHLISFDFIKISYHKEKSNEIIKKNLRYSTIYLYIGATISRAIFGYISDRIGVRLSYCFIIIISIISGIINIIYENNILKMLNGFISAGFVLSEIWVITMFDTNILGITTGILGGIGNSGVGIIYLLNYFAIKNLDKIYLDYYIYWPYILLALFIFPIYYLSDDCPYGNYIELKRLYKERHDDIEQNIDNTIYSNNDTNYSLDNNINIENIVADISFTTNKFLKTLKNAKIISLCLTYLYSFGLELTLYSNLPILLKIEDTIKLNKRIYLVIIFSSINLIGRPLGGYICDKNYAIFKIIGKIKQLLIFTLINIAIGVIINSHMHEYYHNNENYYKITFILIILWSFTNNLIQGTIIGIIPHIDSSNIGVILGYIASFGTIGGILGNILFIYLSNYNAIRFINVFGLITIFLNMLILL</sequence>
<comment type="subcellular location">
    <subcellularLocation>
        <location evidence="1">Membrane</location>
        <topology evidence="1">Multi-pass membrane protein</topology>
    </subcellularLocation>
</comment>
<name>A0A7S9SU98_9VIRU</name>
<gene>
    <name evidence="7" type="ORF">NIOZUU159_00139</name>
</gene>
<feature type="transmembrane region" description="Helical" evidence="6">
    <location>
        <begin position="55"/>
        <end position="78"/>
    </location>
</feature>
<dbReference type="InterPro" id="IPR011701">
    <property type="entry name" value="MFS"/>
</dbReference>
<feature type="transmembrane region" description="Helical" evidence="6">
    <location>
        <begin position="99"/>
        <end position="117"/>
    </location>
</feature>
<dbReference type="GO" id="GO:0016020">
    <property type="term" value="C:membrane"/>
    <property type="evidence" value="ECO:0007669"/>
    <property type="project" value="UniProtKB-SubCell"/>
</dbReference>
<evidence type="ECO:0000313" key="7">
    <source>
        <dbReference type="EMBL" id="QPI16646.1"/>
    </source>
</evidence>
<evidence type="ECO:0000256" key="5">
    <source>
        <dbReference type="ARBA" id="ARBA00023136"/>
    </source>
</evidence>
<dbReference type="Pfam" id="PF07690">
    <property type="entry name" value="MFS_1"/>
    <property type="match status" value="1"/>
</dbReference>
<protein>
    <submittedName>
        <fullName evidence="7">Major facilitator superfamily protein</fullName>
    </submittedName>
</protein>
<feature type="transmembrane region" description="Helical" evidence="6">
    <location>
        <begin position="174"/>
        <end position="199"/>
    </location>
</feature>
<feature type="transmembrane region" description="Helical" evidence="6">
    <location>
        <begin position="211"/>
        <end position="229"/>
    </location>
</feature>
<proteinExistence type="inferred from homology"/>
<evidence type="ECO:0000256" key="1">
    <source>
        <dbReference type="ARBA" id="ARBA00004141"/>
    </source>
</evidence>
<dbReference type="GO" id="GO:0015112">
    <property type="term" value="F:nitrate transmembrane transporter activity"/>
    <property type="evidence" value="ECO:0007669"/>
    <property type="project" value="InterPro"/>
</dbReference>
<feature type="transmembrane region" description="Helical" evidence="6">
    <location>
        <begin position="150"/>
        <end position="168"/>
    </location>
</feature>
<feature type="transmembrane region" description="Helical" evidence="6">
    <location>
        <begin position="466"/>
        <end position="485"/>
    </location>
</feature>
<dbReference type="EMBL" id="MW030591">
    <property type="protein sequence ID" value="QPI16646.1"/>
    <property type="molecule type" value="Genomic_DNA"/>
</dbReference>
<feature type="transmembrane region" description="Helical" evidence="6">
    <location>
        <begin position="405"/>
        <end position="427"/>
    </location>
</feature>
<feature type="transmembrane region" description="Helical" evidence="6">
    <location>
        <begin position="300"/>
        <end position="325"/>
    </location>
</feature>
<evidence type="ECO:0000256" key="4">
    <source>
        <dbReference type="ARBA" id="ARBA00022989"/>
    </source>
</evidence>
<keyword evidence="3 6" id="KW-0812">Transmembrane</keyword>
<accession>A0A7S9SU98</accession>
<feature type="transmembrane region" description="Helical" evidence="6">
    <location>
        <begin position="439"/>
        <end position="460"/>
    </location>
</feature>
<organism evidence="7">
    <name type="scientific">Virus NIOZ-UU159</name>
    <dbReference type="NCBI Taxonomy" id="2763270"/>
    <lineage>
        <taxon>Viruses</taxon>
    </lineage>
</organism>